<dbReference type="Proteomes" id="UP000323664">
    <property type="component" value="Unassembled WGS sequence"/>
</dbReference>
<name>A0A5M9WP72_PAEAM</name>
<accession>A0A5M9WP72</accession>
<dbReference type="AlphaFoldDB" id="A0A5M9WP72"/>
<evidence type="ECO:0000313" key="2">
    <source>
        <dbReference type="Proteomes" id="UP000323664"/>
    </source>
</evidence>
<protein>
    <submittedName>
        <fullName evidence="1">Uncharacterized protein</fullName>
    </submittedName>
</protein>
<gene>
    <name evidence="1" type="ORF">EC604_06000</name>
</gene>
<organism evidence="1 2">
    <name type="scientific">Paenibacillus amylolyticus</name>
    <dbReference type="NCBI Taxonomy" id="1451"/>
    <lineage>
        <taxon>Bacteria</taxon>
        <taxon>Bacillati</taxon>
        <taxon>Bacillota</taxon>
        <taxon>Bacilli</taxon>
        <taxon>Bacillales</taxon>
        <taxon>Paenibacillaceae</taxon>
        <taxon>Paenibacillus</taxon>
    </lineage>
</organism>
<reference evidence="1 2" key="1">
    <citation type="journal article" date="2019" name="J. Ind. Microbiol. Biotechnol.">
        <title>Paenibacillus amylolyticus 27C64 has a diverse set of carbohydrate-active enzymes and complete pectin deconstruction system.</title>
        <authorList>
            <person name="Keggi C."/>
            <person name="Doran-Peterson J."/>
        </authorList>
    </citation>
    <scope>NUCLEOTIDE SEQUENCE [LARGE SCALE GENOMIC DNA]</scope>
    <source>
        <strain evidence="1 2">27C64</strain>
    </source>
</reference>
<sequence length="64" mass="7058">MLVHQKKWSAGGERIYSLEDPGKMCYSAPGLLVPLEDEKRSGHAGILYGSMDTMEKGMRGEVCI</sequence>
<evidence type="ECO:0000313" key="1">
    <source>
        <dbReference type="EMBL" id="KAA8783400.1"/>
    </source>
</evidence>
<comment type="caution">
    <text evidence="1">The sequence shown here is derived from an EMBL/GenBank/DDBJ whole genome shotgun (WGS) entry which is preliminary data.</text>
</comment>
<proteinExistence type="predicted"/>
<dbReference type="EMBL" id="RIAS01000002">
    <property type="protein sequence ID" value="KAA8783400.1"/>
    <property type="molecule type" value="Genomic_DNA"/>
</dbReference>